<reference evidence="4" key="1">
    <citation type="submission" date="2016-11" db="EMBL/GenBank/DDBJ databases">
        <title>The genome sequence of Colletotrichum cuscutae.</title>
        <authorList>
            <person name="Baroncelli R."/>
        </authorList>
    </citation>
    <scope>NUCLEOTIDE SEQUENCE</scope>
    <source>
        <strain evidence="4">IMI 304802</strain>
    </source>
</reference>
<dbReference type="Gene3D" id="3.90.25.10">
    <property type="entry name" value="UDP-galactose 4-epimerase, domain 1"/>
    <property type="match status" value="1"/>
</dbReference>
<dbReference type="Proteomes" id="UP001239213">
    <property type="component" value="Unassembled WGS sequence"/>
</dbReference>
<sequence length="389" mass="43457">MCFRIHTYTTLSFLHNQKATPQSNMSSHEKKILVVLGATGNQGGSVVRAFLNDTTLSSYWHVRGVTRNPSSESAVKLSKLRAEMVSASLGSVSELKSAFEDATAIFAVTDFWSAIKTEEVKHRVQSEEIDLAIATRDLEETWGRNIATAAAEIPTLESFVFSSLPPVSQLSQGKLKHVHHFDGKANVLQYIRQEHPTLWAKTSQILVGFYNSNILPDSYFGPKFNPVTGKVEFEGPVSDDNLIPFIDASSSTGHFVRALVLDAPAGTILAAYDEMKSLGECVEFLRRETGRDFVFVQRNVEEMAAEPPLGREAPESWVWLAEYGLFGEKVEEWKQLLTLPGGLENRIRTVKVDEWLSALDWSKASAYTQTNKSNMRFIFDCLADFSRHI</sequence>
<dbReference type="Pfam" id="PF05368">
    <property type="entry name" value="NmrA"/>
    <property type="match status" value="1"/>
</dbReference>
<gene>
    <name evidence="4" type="ORF">CCUS01_06277</name>
</gene>
<keyword evidence="5" id="KW-1185">Reference proteome</keyword>
<dbReference type="InterPro" id="IPR008030">
    <property type="entry name" value="NmrA-like"/>
</dbReference>
<dbReference type="PANTHER" id="PTHR42748:SF29">
    <property type="entry name" value="NMRA-LIKE DOMAIN-CONTAINING PROTEIN"/>
    <property type="match status" value="1"/>
</dbReference>
<dbReference type="InterPro" id="IPR051164">
    <property type="entry name" value="NmrA-like_oxidored"/>
</dbReference>
<dbReference type="PANTHER" id="PTHR42748">
    <property type="entry name" value="NITROGEN METABOLITE REPRESSION PROTEIN NMRA FAMILY MEMBER"/>
    <property type="match status" value="1"/>
</dbReference>
<dbReference type="InterPro" id="IPR036291">
    <property type="entry name" value="NAD(P)-bd_dom_sf"/>
</dbReference>
<accession>A0AAI9Y3S2</accession>
<comment type="caution">
    <text evidence="4">The sequence shown here is derived from an EMBL/GenBank/DDBJ whole genome shotgun (WGS) entry which is preliminary data.</text>
</comment>
<evidence type="ECO:0000313" key="4">
    <source>
        <dbReference type="EMBL" id="KAK1470512.1"/>
    </source>
</evidence>
<feature type="domain" description="NmrA-like" evidence="3">
    <location>
        <begin position="30"/>
        <end position="306"/>
    </location>
</feature>
<dbReference type="AlphaFoldDB" id="A0AAI9Y3S2"/>
<proteinExistence type="inferred from homology"/>
<evidence type="ECO:0000256" key="2">
    <source>
        <dbReference type="ARBA" id="ARBA00022857"/>
    </source>
</evidence>
<keyword evidence="2" id="KW-0521">NADP</keyword>
<dbReference type="SUPFAM" id="SSF51735">
    <property type="entry name" value="NAD(P)-binding Rossmann-fold domains"/>
    <property type="match status" value="1"/>
</dbReference>
<evidence type="ECO:0000259" key="3">
    <source>
        <dbReference type="Pfam" id="PF05368"/>
    </source>
</evidence>
<comment type="similarity">
    <text evidence="1">Belongs to the NmrA-type oxidoreductase family.</text>
</comment>
<organism evidence="4 5">
    <name type="scientific">Colletotrichum cuscutae</name>
    <dbReference type="NCBI Taxonomy" id="1209917"/>
    <lineage>
        <taxon>Eukaryota</taxon>
        <taxon>Fungi</taxon>
        <taxon>Dikarya</taxon>
        <taxon>Ascomycota</taxon>
        <taxon>Pezizomycotina</taxon>
        <taxon>Sordariomycetes</taxon>
        <taxon>Hypocreomycetidae</taxon>
        <taxon>Glomerellales</taxon>
        <taxon>Glomerellaceae</taxon>
        <taxon>Colletotrichum</taxon>
        <taxon>Colletotrichum acutatum species complex</taxon>
    </lineage>
</organism>
<dbReference type="Gene3D" id="3.40.50.720">
    <property type="entry name" value="NAD(P)-binding Rossmann-like Domain"/>
    <property type="match status" value="1"/>
</dbReference>
<evidence type="ECO:0000256" key="1">
    <source>
        <dbReference type="ARBA" id="ARBA00006328"/>
    </source>
</evidence>
<dbReference type="GO" id="GO:0005634">
    <property type="term" value="C:nucleus"/>
    <property type="evidence" value="ECO:0007669"/>
    <property type="project" value="TreeGrafter"/>
</dbReference>
<evidence type="ECO:0000313" key="5">
    <source>
        <dbReference type="Proteomes" id="UP001239213"/>
    </source>
</evidence>
<dbReference type="EMBL" id="MPDP01000224">
    <property type="protein sequence ID" value="KAK1470512.1"/>
    <property type="molecule type" value="Genomic_DNA"/>
</dbReference>
<protein>
    <submittedName>
        <fullName evidence="4">NmrA-like family protein</fullName>
    </submittedName>
</protein>
<name>A0AAI9Y3S2_9PEZI</name>